<name>A0ABV1NYD6_9ACTN</name>
<keyword evidence="1" id="KW-0812">Transmembrane</keyword>
<feature type="transmembrane region" description="Helical" evidence="1">
    <location>
        <begin position="71"/>
        <end position="93"/>
    </location>
</feature>
<gene>
    <name evidence="2" type="ORF">V6R90_09625</name>
</gene>
<feature type="transmembrane region" description="Helical" evidence="1">
    <location>
        <begin position="126"/>
        <end position="145"/>
    </location>
</feature>
<evidence type="ECO:0000313" key="3">
    <source>
        <dbReference type="Proteomes" id="UP001482520"/>
    </source>
</evidence>
<comment type="caution">
    <text evidence="2">The sequence shown here is derived from an EMBL/GenBank/DDBJ whole genome shotgun (WGS) entry which is preliminary data.</text>
</comment>
<feature type="transmembrane region" description="Helical" evidence="1">
    <location>
        <begin position="99"/>
        <end position="119"/>
    </location>
</feature>
<dbReference type="EMBL" id="JBEGDP010000009">
    <property type="protein sequence ID" value="MEQ7847536.1"/>
    <property type="molecule type" value="Genomic_DNA"/>
</dbReference>
<keyword evidence="1" id="KW-0472">Membrane</keyword>
<proteinExistence type="predicted"/>
<evidence type="ECO:0000256" key="1">
    <source>
        <dbReference type="SAM" id="Phobius"/>
    </source>
</evidence>
<protein>
    <submittedName>
        <fullName evidence="2">Uncharacterized protein</fullName>
    </submittedName>
</protein>
<keyword evidence="1" id="KW-1133">Transmembrane helix</keyword>
<organism evidence="2 3">
    <name type="scientific">Nocardioides kribbensis</name>
    <dbReference type="NCBI Taxonomy" id="305517"/>
    <lineage>
        <taxon>Bacteria</taxon>
        <taxon>Bacillati</taxon>
        <taxon>Actinomycetota</taxon>
        <taxon>Actinomycetes</taxon>
        <taxon>Propionibacteriales</taxon>
        <taxon>Nocardioidaceae</taxon>
        <taxon>Nocardioides</taxon>
    </lineage>
</organism>
<evidence type="ECO:0000313" key="2">
    <source>
        <dbReference type="EMBL" id="MEQ7847536.1"/>
    </source>
</evidence>
<accession>A0ABV1NYD6</accession>
<keyword evidence="3" id="KW-1185">Reference proteome</keyword>
<sequence length="181" mass="17634">MDGRSLGSVVGAAGGALFVWNAAGDLAATTWLRAAAVALLVLTVGAALVARRGRGGRSGGGAAPPRSALRTYGWSVTLMAVAIVVGARAWVALDLEEVVLPWVVLVVGVHFLPFARAFGAPVFTRLGGLLVLVGGAGAVAAGLGVGDAAPVAGLLAGLALLASGLTAEVRGHDPGSAGPAT</sequence>
<reference evidence="2 3" key="1">
    <citation type="submission" date="2024-02" db="EMBL/GenBank/DDBJ databases">
        <title>Full genome sequence of Nocardioides kribbensis.</title>
        <authorList>
            <person name="Poletto B.L."/>
            <person name="Silva G."/>
            <person name="Galante D."/>
            <person name="Campos K.R."/>
            <person name="Santos M.B.N."/>
            <person name="Sacchi C.T."/>
        </authorList>
    </citation>
    <scope>NUCLEOTIDE SEQUENCE [LARGE SCALE GENOMIC DNA]</scope>
    <source>
        <strain evidence="2 3">O4R</strain>
    </source>
</reference>
<feature type="transmembrane region" description="Helical" evidence="1">
    <location>
        <begin position="31"/>
        <end position="50"/>
    </location>
</feature>
<dbReference type="Proteomes" id="UP001482520">
    <property type="component" value="Unassembled WGS sequence"/>
</dbReference>
<dbReference type="RefSeq" id="WP_349804525.1">
    <property type="nucleotide sequence ID" value="NZ_JBEGDP010000009.1"/>
</dbReference>